<dbReference type="InterPro" id="IPR050463">
    <property type="entry name" value="Gfo/Idh/MocA_oxidrdct_glycsds"/>
</dbReference>
<dbReference type="SUPFAM" id="SSF51735">
    <property type="entry name" value="NAD(P)-binding Rossmann-fold domains"/>
    <property type="match status" value="1"/>
</dbReference>
<dbReference type="InterPro" id="IPR006311">
    <property type="entry name" value="TAT_signal"/>
</dbReference>
<dbReference type="PANTHER" id="PTHR43818">
    <property type="entry name" value="BCDNA.GH03377"/>
    <property type="match status" value="1"/>
</dbReference>
<dbReference type="PANTHER" id="PTHR43818:SF10">
    <property type="entry name" value="NADH-DEPENDENT DEHYDROGENASE-RELATED"/>
    <property type="match status" value="1"/>
</dbReference>
<dbReference type="GO" id="GO:0000166">
    <property type="term" value="F:nucleotide binding"/>
    <property type="evidence" value="ECO:0007669"/>
    <property type="project" value="InterPro"/>
</dbReference>
<dbReference type="OrthoDB" id="179055at2"/>
<dbReference type="InterPro" id="IPR036291">
    <property type="entry name" value="NAD(P)-bd_dom_sf"/>
</dbReference>
<name>A0A1T4Z087_9BACT</name>
<dbReference type="Pfam" id="PF01408">
    <property type="entry name" value="GFO_IDH_MocA"/>
    <property type="match status" value="1"/>
</dbReference>
<dbReference type="STRING" id="48467.SAMN02745166_04693"/>
<keyword evidence="4" id="KW-1185">Reference proteome</keyword>
<dbReference type="InterPro" id="IPR000683">
    <property type="entry name" value="Gfo/Idh/MocA-like_OxRdtase_N"/>
</dbReference>
<dbReference type="Gene3D" id="3.30.360.10">
    <property type="entry name" value="Dihydrodipicolinate Reductase, domain 2"/>
    <property type="match status" value="1"/>
</dbReference>
<evidence type="ECO:0000313" key="3">
    <source>
        <dbReference type="EMBL" id="SKB07432.1"/>
    </source>
</evidence>
<dbReference type="Gene3D" id="3.40.50.720">
    <property type="entry name" value="NAD(P)-binding Rossmann-like Domain"/>
    <property type="match status" value="1"/>
</dbReference>
<feature type="domain" description="Gfo/Idh/MocA-like oxidoreductase bacterial type C-terminal" evidence="2">
    <location>
        <begin position="189"/>
        <end position="465"/>
    </location>
</feature>
<evidence type="ECO:0000259" key="1">
    <source>
        <dbReference type="Pfam" id="PF01408"/>
    </source>
</evidence>
<dbReference type="Proteomes" id="UP000190774">
    <property type="component" value="Unassembled WGS sequence"/>
</dbReference>
<evidence type="ECO:0000313" key="4">
    <source>
        <dbReference type="Proteomes" id="UP000190774"/>
    </source>
</evidence>
<accession>A0A1T4Z087</accession>
<gene>
    <name evidence="3" type="ORF">SAMN02745166_04693</name>
</gene>
<proteinExistence type="predicted"/>
<sequence>MSSARSSRRQFLTQSTLLAGVLGFPAIVSSRSPNAKLNLAFIGVGGRGAANIQALVGTTLYPKKPKEGEPVPVPQEPTENVVAICDVNGLNLDKAASVFTKAKPYRDFRKLYEECKDFDAVVVSTTEHTHAYATLPALRMKKPVYCEKPLTRDVAEARLITQAAAAAGVATQMGTQIHGLPNYRRVVELVQSGAIGPVREVHVCVSRAWGLQSQEEATANGDIVHVTERPKEEQTPPPYLDWDLWLGPAPYRPYHEVYFPGPKWYRWWDFGNGTMSDLGSHWNDLPFWALKLDAPLSVEASGPEPHPEIAPATMSAVYEYGPRGEMPACKVHWHQGATQPEVWKNDPFIGTWKNGVLFIGDKGMLLSDYNKHVLLPEADFKDFQRPKPFIADSPGQHIEWLNAIRNGTPTGSPFSYAGSLTEANHLGNVAFRAGGKILWDAKAMKITNNEAANRFLSRTPRAGWKLG</sequence>
<dbReference type="InterPro" id="IPR043906">
    <property type="entry name" value="Gfo/Idh/MocA_OxRdtase_bact_C"/>
</dbReference>
<dbReference type="AlphaFoldDB" id="A0A1T4Z087"/>
<dbReference type="SUPFAM" id="SSF55347">
    <property type="entry name" value="Glyceraldehyde-3-phosphate dehydrogenase-like, C-terminal domain"/>
    <property type="match status" value="1"/>
</dbReference>
<feature type="domain" description="Gfo/Idh/MocA-like oxidoreductase N-terminal" evidence="1">
    <location>
        <begin position="38"/>
        <end position="174"/>
    </location>
</feature>
<reference evidence="4" key="1">
    <citation type="submission" date="2017-02" db="EMBL/GenBank/DDBJ databases">
        <authorList>
            <person name="Varghese N."/>
            <person name="Submissions S."/>
        </authorList>
    </citation>
    <scope>NUCLEOTIDE SEQUENCE [LARGE SCALE GENOMIC DNA]</scope>
    <source>
        <strain evidence="4">ATCC 700200</strain>
    </source>
</reference>
<dbReference type="PROSITE" id="PS51318">
    <property type="entry name" value="TAT"/>
    <property type="match status" value="1"/>
</dbReference>
<dbReference type="EMBL" id="FUYE01000023">
    <property type="protein sequence ID" value="SKB07432.1"/>
    <property type="molecule type" value="Genomic_DNA"/>
</dbReference>
<dbReference type="RefSeq" id="WP_078815811.1">
    <property type="nucleotide sequence ID" value="NZ_FUYE01000023.1"/>
</dbReference>
<protein>
    <recommendedName>
        <fullName evidence="5">Tat (Twin-arginine translocation) pathway signal sequence</fullName>
    </recommendedName>
</protein>
<organism evidence="3 4">
    <name type="scientific">Prosthecobacter debontii</name>
    <dbReference type="NCBI Taxonomy" id="48467"/>
    <lineage>
        <taxon>Bacteria</taxon>
        <taxon>Pseudomonadati</taxon>
        <taxon>Verrucomicrobiota</taxon>
        <taxon>Verrucomicrobiia</taxon>
        <taxon>Verrucomicrobiales</taxon>
        <taxon>Verrucomicrobiaceae</taxon>
        <taxon>Prosthecobacter</taxon>
    </lineage>
</organism>
<evidence type="ECO:0000259" key="2">
    <source>
        <dbReference type="Pfam" id="PF19051"/>
    </source>
</evidence>
<dbReference type="Pfam" id="PF19051">
    <property type="entry name" value="GFO_IDH_MocA_C2"/>
    <property type="match status" value="1"/>
</dbReference>
<evidence type="ECO:0008006" key="5">
    <source>
        <dbReference type="Google" id="ProtNLM"/>
    </source>
</evidence>